<keyword evidence="1" id="KW-0812">Transmembrane</keyword>
<evidence type="ECO:0000256" key="1">
    <source>
        <dbReference type="SAM" id="Phobius"/>
    </source>
</evidence>
<feature type="transmembrane region" description="Helical" evidence="1">
    <location>
        <begin position="12"/>
        <end position="35"/>
    </location>
</feature>
<dbReference type="Proteomes" id="UP001321047">
    <property type="component" value="Unassembled WGS sequence"/>
</dbReference>
<dbReference type="InterPro" id="IPR058464">
    <property type="entry name" value="DUF8151"/>
</dbReference>
<sequence length="77" mass="8166">MTALNADLLIEFAVLLTYALAAGILTALGAAAEYFSLQYLGSGEFVVALWLAAMGAIMLYAGVVGIGYRKLFAQFVR</sequence>
<feature type="transmembrane region" description="Helical" evidence="1">
    <location>
        <begin position="47"/>
        <end position="68"/>
    </location>
</feature>
<comment type="caution">
    <text evidence="3">The sequence shown here is derived from an EMBL/GenBank/DDBJ whole genome shotgun (WGS) entry which is preliminary data.</text>
</comment>
<reference evidence="3 4" key="1">
    <citation type="submission" date="2022-09" db="EMBL/GenBank/DDBJ databases">
        <title>Enrichment on poylsaccharides allowed isolation of novel metabolic and taxonomic groups of Haloarchaea.</title>
        <authorList>
            <person name="Sorokin D.Y."/>
            <person name="Elcheninov A.G."/>
            <person name="Khizhniak T.V."/>
            <person name="Kolganova T.V."/>
            <person name="Kublanov I.V."/>
        </authorList>
    </citation>
    <scope>NUCLEOTIDE SEQUENCE [LARGE SCALE GENOMIC DNA]</scope>
    <source>
        <strain evidence="3 4">AArc-curdl1</strain>
    </source>
</reference>
<evidence type="ECO:0000259" key="2">
    <source>
        <dbReference type="Pfam" id="PF26478"/>
    </source>
</evidence>
<gene>
    <name evidence="3" type="ORF">OB919_21450</name>
</gene>
<feature type="domain" description="DUF8151" evidence="2">
    <location>
        <begin position="1"/>
        <end position="75"/>
    </location>
</feature>
<keyword evidence="1" id="KW-1133">Transmembrane helix</keyword>
<organism evidence="3 4">
    <name type="scientific">Natronosalvus hydrolyticus</name>
    <dbReference type="NCBI Taxonomy" id="2979988"/>
    <lineage>
        <taxon>Archaea</taxon>
        <taxon>Methanobacteriati</taxon>
        <taxon>Methanobacteriota</taxon>
        <taxon>Stenosarchaea group</taxon>
        <taxon>Halobacteria</taxon>
        <taxon>Halobacteriales</taxon>
        <taxon>Natrialbaceae</taxon>
        <taxon>Natronosalvus</taxon>
    </lineage>
</organism>
<protein>
    <recommendedName>
        <fullName evidence="2">DUF8151 domain-containing protein</fullName>
    </recommendedName>
</protein>
<name>A0AAP2ZC23_9EURY</name>
<keyword evidence="1" id="KW-0472">Membrane</keyword>
<accession>A0AAP2ZC23</accession>
<proteinExistence type="predicted"/>
<evidence type="ECO:0000313" key="3">
    <source>
        <dbReference type="EMBL" id="MCU4754501.1"/>
    </source>
</evidence>
<evidence type="ECO:0000313" key="4">
    <source>
        <dbReference type="Proteomes" id="UP001321047"/>
    </source>
</evidence>
<dbReference type="EMBL" id="JAOPJZ010000048">
    <property type="protein sequence ID" value="MCU4754501.1"/>
    <property type="molecule type" value="Genomic_DNA"/>
</dbReference>
<keyword evidence="4" id="KW-1185">Reference proteome</keyword>
<dbReference type="AlphaFoldDB" id="A0AAP2ZC23"/>
<dbReference type="RefSeq" id="WP_342810799.1">
    <property type="nucleotide sequence ID" value="NZ_JAOPJZ010000048.1"/>
</dbReference>
<dbReference type="Pfam" id="PF26478">
    <property type="entry name" value="DUF8151"/>
    <property type="match status" value="1"/>
</dbReference>